<gene>
    <name evidence="3" type="ORF">ACFSM5_11520</name>
</gene>
<keyword evidence="4" id="KW-1185">Reference proteome</keyword>
<accession>A0ABW5DSN2</accession>
<organism evidence="3 4">
    <name type="scientific">Lacibacterium aquatile</name>
    <dbReference type="NCBI Taxonomy" id="1168082"/>
    <lineage>
        <taxon>Bacteria</taxon>
        <taxon>Pseudomonadati</taxon>
        <taxon>Pseudomonadota</taxon>
        <taxon>Alphaproteobacteria</taxon>
        <taxon>Rhodospirillales</taxon>
        <taxon>Rhodospirillaceae</taxon>
    </lineage>
</organism>
<dbReference type="Pfam" id="PF01323">
    <property type="entry name" value="DSBA"/>
    <property type="match status" value="1"/>
</dbReference>
<dbReference type="PANTHER" id="PTHR42943">
    <property type="entry name" value="GLUTATHIONE S-TRANSFERASE KAPPA"/>
    <property type="match status" value="1"/>
</dbReference>
<dbReference type="CDD" id="cd03022">
    <property type="entry name" value="DsbA_HCCA_Iso"/>
    <property type="match status" value="1"/>
</dbReference>
<dbReference type="Gene3D" id="3.40.30.10">
    <property type="entry name" value="Glutaredoxin"/>
    <property type="match status" value="1"/>
</dbReference>
<dbReference type="EC" id="5.99.1.4" evidence="1"/>
<dbReference type="InterPro" id="IPR044087">
    <property type="entry name" value="NahD-like"/>
</dbReference>
<name>A0ABW5DSN2_9PROT</name>
<dbReference type="Proteomes" id="UP001597295">
    <property type="component" value="Unassembled WGS sequence"/>
</dbReference>
<dbReference type="InterPro" id="IPR036249">
    <property type="entry name" value="Thioredoxin-like_sf"/>
</dbReference>
<protein>
    <recommendedName>
        <fullName evidence="1">2-hydroxychromene-2-carboxylate isomerase</fullName>
        <ecNumber evidence="1">5.99.1.4</ecNumber>
    </recommendedName>
</protein>
<dbReference type="PIRSF" id="PIRSF006386">
    <property type="entry name" value="HCCAis_GSTk"/>
    <property type="match status" value="1"/>
</dbReference>
<dbReference type="PANTHER" id="PTHR42943:SF2">
    <property type="entry name" value="GLUTATHIONE S-TRANSFERASE KAPPA 1"/>
    <property type="match status" value="1"/>
</dbReference>
<evidence type="ECO:0000313" key="4">
    <source>
        <dbReference type="Proteomes" id="UP001597295"/>
    </source>
</evidence>
<feature type="domain" description="DSBA-like thioredoxin" evidence="2">
    <location>
        <begin position="7"/>
        <end position="195"/>
    </location>
</feature>
<dbReference type="RefSeq" id="WP_379876536.1">
    <property type="nucleotide sequence ID" value="NZ_JBHUIP010000012.1"/>
</dbReference>
<comment type="catalytic activity">
    <reaction evidence="1">
        <text>2-hydroxychromene-2-carboxylate = (3E)-4-(2-hydroxyphenyl)-2-oxobut-3-enoate</text>
        <dbReference type="Rhea" id="RHEA:27401"/>
        <dbReference type="ChEBI" id="CHEBI:59350"/>
        <dbReference type="ChEBI" id="CHEBI:59353"/>
        <dbReference type="EC" id="5.99.1.4"/>
    </reaction>
</comment>
<evidence type="ECO:0000259" key="2">
    <source>
        <dbReference type="Pfam" id="PF01323"/>
    </source>
</evidence>
<proteinExistence type="inferred from homology"/>
<dbReference type="InterPro" id="IPR051924">
    <property type="entry name" value="GST_Kappa/NadH"/>
</dbReference>
<dbReference type="InterPro" id="IPR001853">
    <property type="entry name" value="DSBA-like_thioredoxin_dom"/>
</dbReference>
<evidence type="ECO:0000256" key="1">
    <source>
        <dbReference type="PIRNR" id="PIRNR006386"/>
    </source>
</evidence>
<sequence length="203" mass="22655">MTKGGPVEFFFDFSSPYSFLASHRIDGIAQKHGRSVIWRPILLGVVFKEVGMVPNAQQDRKWPYCERDLKRFARLHNVPFVLPEPFPFSGLQASRAFYWIEAEDPAKARVFAHAIFDAAFTQGRDVSLPGTVAAIAQEKLGIAPDQLLAAIADENIKERLRIETETASAKGVFGAPFFLVDGEPFWGNDRVAEVDAWLQSGGW</sequence>
<dbReference type="GO" id="GO:0016853">
    <property type="term" value="F:isomerase activity"/>
    <property type="evidence" value="ECO:0007669"/>
    <property type="project" value="UniProtKB-KW"/>
</dbReference>
<reference evidence="4" key="1">
    <citation type="journal article" date="2019" name="Int. J. Syst. Evol. Microbiol.">
        <title>The Global Catalogue of Microorganisms (GCM) 10K type strain sequencing project: providing services to taxonomists for standard genome sequencing and annotation.</title>
        <authorList>
            <consortium name="The Broad Institute Genomics Platform"/>
            <consortium name="The Broad Institute Genome Sequencing Center for Infectious Disease"/>
            <person name="Wu L."/>
            <person name="Ma J."/>
        </authorList>
    </citation>
    <scope>NUCLEOTIDE SEQUENCE [LARGE SCALE GENOMIC DNA]</scope>
    <source>
        <strain evidence="4">CGMCC 1.19062</strain>
    </source>
</reference>
<keyword evidence="1 3" id="KW-0413">Isomerase</keyword>
<comment type="caution">
    <text evidence="3">The sequence shown here is derived from an EMBL/GenBank/DDBJ whole genome shotgun (WGS) entry which is preliminary data.</text>
</comment>
<dbReference type="SUPFAM" id="SSF52833">
    <property type="entry name" value="Thioredoxin-like"/>
    <property type="match status" value="1"/>
</dbReference>
<comment type="similarity">
    <text evidence="1">Belongs to the GST superfamily. NadH family.</text>
</comment>
<dbReference type="InterPro" id="IPR014440">
    <property type="entry name" value="HCCAis_GSTk"/>
</dbReference>
<evidence type="ECO:0000313" key="3">
    <source>
        <dbReference type="EMBL" id="MFD2263520.1"/>
    </source>
</evidence>
<dbReference type="EMBL" id="JBHUIP010000012">
    <property type="protein sequence ID" value="MFD2263520.1"/>
    <property type="molecule type" value="Genomic_DNA"/>
</dbReference>